<protein>
    <submittedName>
        <fullName evidence="6">Ankyrin repeat domain-containing protein 13A</fullName>
    </submittedName>
</protein>
<evidence type="ECO:0000313" key="7">
    <source>
        <dbReference type="Proteomes" id="UP001479436"/>
    </source>
</evidence>
<dbReference type="EMBL" id="JASJQH010007201">
    <property type="protein sequence ID" value="KAK9712711.1"/>
    <property type="molecule type" value="Genomic_DNA"/>
</dbReference>
<feature type="region of interest" description="Disordered" evidence="5">
    <location>
        <begin position="370"/>
        <end position="417"/>
    </location>
</feature>
<evidence type="ECO:0000256" key="2">
    <source>
        <dbReference type="ARBA" id="ARBA00023186"/>
    </source>
</evidence>
<dbReference type="InterPro" id="IPR021832">
    <property type="entry name" value="ANKRD13"/>
</dbReference>
<feature type="compositionally biased region" description="Basic and acidic residues" evidence="5">
    <location>
        <begin position="405"/>
        <end position="414"/>
    </location>
</feature>
<keyword evidence="2" id="KW-0143">Chaperone</keyword>
<dbReference type="PROSITE" id="PS50088">
    <property type="entry name" value="ANK_REPEAT"/>
    <property type="match status" value="1"/>
</dbReference>
<dbReference type="Pfam" id="PF00023">
    <property type="entry name" value="Ank"/>
    <property type="match status" value="1"/>
</dbReference>
<dbReference type="PANTHER" id="PTHR12447">
    <property type="entry name" value="ANKYRIN REPEAT DOMAIN-CONTAINING PROTEIN 13"/>
    <property type="match status" value="1"/>
</dbReference>
<gene>
    <name evidence="6" type="primary">ANKRD13A</name>
    <name evidence="6" type="ORF">K7432_006946</name>
</gene>
<organism evidence="6 7">
    <name type="scientific">Basidiobolus ranarum</name>
    <dbReference type="NCBI Taxonomy" id="34480"/>
    <lineage>
        <taxon>Eukaryota</taxon>
        <taxon>Fungi</taxon>
        <taxon>Fungi incertae sedis</taxon>
        <taxon>Zoopagomycota</taxon>
        <taxon>Entomophthoromycotina</taxon>
        <taxon>Basidiobolomycetes</taxon>
        <taxon>Basidiobolales</taxon>
        <taxon>Basidiobolaceae</taxon>
        <taxon>Basidiobolus</taxon>
    </lineage>
</organism>
<evidence type="ECO:0000256" key="4">
    <source>
        <dbReference type="PROSITE-ProRule" id="PRU00023"/>
    </source>
</evidence>
<dbReference type="Gene3D" id="1.25.40.20">
    <property type="entry name" value="Ankyrin repeat-containing domain"/>
    <property type="match status" value="1"/>
</dbReference>
<dbReference type="PROSITE" id="PS50297">
    <property type="entry name" value="ANK_REP_REGION"/>
    <property type="match status" value="1"/>
</dbReference>
<feature type="compositionally biased region" description="Acidic residues" evidence="5">
    <location>
        <begin position="385"/>
        <end position="395"/>
    </location>
</feature>
<dbReference type="SUPFAM" id="SSF48403">
    <property type="entry name" value="Ankyrin repeat"/>
    <property type="match status" value="1"/>
</dbReference>
<dbReference type="Proteomes" id="UP001479436">
    <property type="component" value="Unassembled WGS sequence"/>
</dbReference>
<evidence type="ECO:0000256" key="1">
    <source>
        <dbReference type="ARBA" id="ARBA00004586"/>
    </source>
</evidence>
<keyword evidence="7" id="KW-1185">Reference proteome</keyword>
<dbReference type="PANTHER" id="PTHR12447:SF25">
    <property type="entry name" value="ANKYRIN REPEAT DOMAIN-CONTAINING PROTEIN 13C"/>
    <property type="match status" value="1"/>
</dbReference>
<comment type="caution">
    <text evidence="6">The sequence shown here is derived from an EMBL/GenBank/DDBJ whole genome shotgun (WGS) entry which is preliminary data.</text>
</comment>
<dbReference type="InterPro" id="IPR002110">
    <property type="entry name" value="Ankyrin_rpt"/>
</dbReference>
<proteinExistence type="predicted"/>
<name>A0ABR2W0U5_9FUNG</name>
<sequence length="573" mass="63734">MHLTFPLHRYVFQNDDKAVEAALGGPLYNQINERDHRGNTPLQLALILGRVRIANILLNRGAECLGLKKNGNEPPSWTSLDEACALEDRDLVRKVLQKSIDQHVRDWCAPPVDRLQAATPGPMASEVQANPNIPPEGGPLARLNQGFNENTDLTLHWKFTSRLSNALARHALPRDAVRIRKKSSYFRLDFGETSLGMFGGFDKKDERSADVVNKRRQYLKKHEIQRFSLVIRVDDPNIPQAFPAPPAVFLLDHEREWVQELYPEFYPEALLESAVSTCLRAPMVKYWIPLRNIEIKEKSEKKKKGLSMLMKKKSGSTTYKIKNASVSILIRELEERVCANGGNGIASNALIKKLKALGFSGLESMLGGDGDIPKVSGKGGNGSDSESDSDSEDETSSNVSSNVNGKDHGSKGSPEDPNIQAELVKMSATDSYEEYFSGNIKKNVCFNKAETVTQYIKFELKEPIKVKWAPTIPGSTKSKNLSNGNSGFPISFNQFSPIFEHLFSGGILDWAGFASIWNECRKKDATPGFPVKVNIPLHPVIGVRISFKECHVGMNLSDDLFQDQGYAKNVIIH</sequence>
<evidence type="ECO:0000256" key="3">
    <source>
        <dbReference type="ARBA" id="ARBA00037107"/>
    </source>
</evidence>
<comment type="function">
    <text evidence="3">Acts as a molecular chaperone for G protein-coupled receptors, regulating their biogenesis and exit from the ER.</text>
</comment>
<dbReference type="InterPro" id="IPR036770">
    <property type="entry name" value="Ankyrin_rpt-contain_sf"/>
</dbReference>
<feature type="repeat" description="ANK" evidence="4">
    <location>
        <begin position="37"/>
        <end position="63"/>
    </location>
</feature>
<evidence type="ECO:0000256" key="5">
    <source>
        <dbReference type="SAM" id="MobiDB-lite"/>
    </source>
</evidence>
<accession>A0ABR2W0U5</accession>
<reference evidence="6 7" key="1">
    <citation type="submission" date="2023-04" db="EMBL/GenBank/DDBJ databases">
        <title>Genome of Basidiobolus ranarum AG-B5.</title>
        <authorList>
            <person name="Stajich J.E."/>
            <person name="Carter-House D."/>
            <person name="Gryganskyi A."/>
        </authorList>
    </citation>
    <scope>NUCLEOTIDE SEQUENCE [LARGE SCALE GENOMIC DNA]</scope>
    <source>
        <strain evidence="6 7">AG-B5</strain>
    </source>
</reference>
<keyword evidence="4" id="KW-0040">ANK repeat</keyword>
<comment type="subcellular location">
    <subcellularLocation>
        <location evidence="1">Endoplasmic reticulum membrane</location>
    </subcellularLocation>
</comment>
<evidence type="ECO:0000313" key="6">
    <source>
        <dbReference type="EMBL" id="KAK9712711.1"/>
    </source>
</evidence>